<dbReference type="RefSeq" id="WP_121974507.1">
    <property type="nucleotide sequence ID" value="NZ_OOGT01000102.1"/>
</dbReference>
<feature type="transmembrane region" description="Helical" evidence="10">
    <location>
        <begin position="60"/>
        <end position="80"/>
    </location>
</feature>
<accession>A0A2U3N0I1</accession>
<protein>
    <recommendedName>
        <fullName evidence="8">Guanidinium exporter</fullName>
    </recommendedName>
</protein>
<keyword evidence="5 10" id="KW-1133">Transmembrane helix</keyword>
<keyword evidence="12" id="KW-1185">Reference proteome</keyword>
<name>A0A2U3N0I1_9GAMM</name>
<evidence type="ECO:0000256" key="1">
    <source>
        <dbReference type="ARBA" id="ARBA00004651"/>
    </source>
</evidence>
<dbReference type="Pfam" id="PF00893">
    <property type="entry name" value="Multi_Drug_Res"/>
    <property type="match status" value="1"/>
</dbReference>
<keyword evidence="6 10" id="KW-0472">Membrane</keyword>
<feature type="transmembrane region" description="Helical" evidence="10">
    <location>
        <begin position="29"/>
        <end position="48"/>
    </location>
</feature>
<dbReference type="Proteomes" id="UP000245974">
    <property type="component" value="Unassembled WGS sequence"/>
</dbReference>
<dbReference type="GO" id="GO:0022857">
    <property type="term" value="F:transmembrane transporter activity"/>
    <property type="evidence" value="ECO:0007669"/>
    <property type="project" value="InterPro"/>
</dbReference>
<dbReference type="OrthoDB" id="9808638at2"/>
<dbReference type="GO" id="GO:0005886">
    <property type="term" value="C:plasma membrane"/>
    <property type="evidence" value="ECO:0007669"/>
    <property type="project" value="UniProtKB-SubCell"/>
</dbReference>
<feature type="transmembrane region" description="Helical" evidence="10">
    <location>
        <begin position="86"/>
        <end position="106"/>
    </location>
</feature>
<evidence type="ECO:0000256" key="2">
    <source>
        <dbReference type="ARBA" id="ARBA00022448"/>
    </source>
</evidence>
<dbReference type="GO" id="GO:1990961">
    <property type="term" value="P:xenobiotic detoxification by transmembrane export across the plasma membrane"/>
    <property type="evidence" value="ECO:0007669"/>
    <property type="project" value="UniProtKB-ARBA"/>
</dbReference>
<evidence type="ECO:0000256" key="7">
    <source>
        <dbReference type="ARBA" id="ARBA00038151"/>
    </source>
</evidence>
<evidence type="ECO:0000256" key="9">
    <source>
        <dbReference type="RuleBase" id="RU003942"/>
    </source>
</evidence>
<dbReference type="InterPro" id="IPR037185">
    <property type="entry name" value="EmrE-like"/>
</dbReference>
<keyword evidence="3" id="KW-1003">Cell membrane</keyword>
<keyword evidence="4 9" id="KW-0812">Transmembrane</keyword>
<sequence length="109" mass="11741">MNIGWLYLFIAGIAEIFYAATIVKTDGFTRLLPSIFCCIFIGISVYLLSLATRSIPIGTAYAVWVGIGAIGTAIYSILALGEAYNLIRILCFLCILVGIIGLKLSALMN</sequence>
<dbReference type="EMBL" id="OOGT01000102">
    <property type="protein sequence ID" value="SPL71059.1"/>
    <property type="molecule type" value="Genomic_DNA"/>
</dbReference>
<dbReference type="InterPro" id="IPR000390">
    <property type="entry name" value="Small_drug/metabolite_transptr"/>
</dbReference>
<dbReference type="InParanoid" id="A0A2U3N0I1"/>
<dbReference type="PANTHER" id="PTHR30561:SF0">
    <property type="entry name" value="GUANIDINIUM EXPORTER"/>
    <property type="match status" value="1"/>
</dbReference>
<proteinExistence type="inferred from homology"/>
<dbReference type="SUPFAM" id="SSF103481">
    <property type="entry name" value="Multidrug resistance efflux transporter EmrE"/>
    <property type="match status" value="1"/>
</dbReference>
<evidence type="ECO:0000256" key="10">
    <source>
        <dbReference type="SAM" id="Phobius"/>
    </source>
</evidence>
<keyword evidence="2" id="KW-0813">Transport</keyword>
<evidence type="ECO:0000256" key="4">
    <source>
        <dbReference type="ARBA" id="ARBA00022692"/>
    </source>
</evidence>
<evidence type="ECO:0000256" key="6">
    <source>
        <dbReference type="ARBA" id="ARBA00023136"/>
    </source>
</evidence>
<comment type="subcellular location">
    <subcellularLocation>
        <location evidence="1 9">Cell membrane</location>
        <topology evidence="1 9">Multi-pass membrane protein</topology>
    </subcellularLocation>
</comment>
<dbReference type="Gene3D" id="1.10.3730.20">
    <property type="match status" value="1"/>
</dbReference>
<evidence type="ECO:0000256" key="8">
    <source>
        <dbReference type="ARBA" id="ARBA00039168"/>
    </source>
</evidence>
<dbReference type="PANTHER" id="PTHR30561">
    <property type="entry name" value="SMR FAMILY PROTON-DEPENDENT DRUG EFFLUX TRANSPORTER SUGE"/>
    <property type="match status" value="1"/>
</dbReference>
<reference evidence="12" key="1">
    <citation type="submission" date="2018-03" db="EMBL/GenBank/DDBJ databases">
        <authorList>
            <person name="Blom J."/>
        </authorList>
    </citation>
    <scope>NUCLEOTIDE SEQUENCE [LARGE SCALE GENOMIC DNA]</scope>
    <source>
        <strain evidence="12">KPC-SM-21</strain>
    </source>
</reference>
<evidence type="ECO:0000256" key="5">
    <source>
        <dbReference type="ARBA" id="ARBA00022989"/>
    </source>
</evidence>
<evidence type="ECO:0000313" key="11">
    <source>
        <dbReference type="EMBL" id="SPL71059.1"/>
    </source>
</evidence>
<dbReference type="AlphaFoldDB" id="A0A2U3N0I1"/>
<evidence type="ECO:0000256" key="3">
    <source>
        <dbReference type="ARBA" id="ARBA00022475"/>
    </source>
</evidence>
<dbReference type="InterPro" id="IPR045324">
    <property type="entry name" value="Small_multidrug_res"/>
</dbReference>
<comment type="similarity">
    <text evidence="7">Belongs to the drug/metabolite transporter (DMT) superfamily. Small multidrug resistance (SMR) (TC 2.A.7.1) family. Gdx/SugE subfamily.</text>
</comment>
<gene>
    <name evidence="11" type="primary">sugE_4</name>
    <name evidence="11" type="ORF">KPC_2237</name>
</gene>
<dbReference type="FunFam" id="1.10.3730.20:FF:000001">
    <property type="entry name" value="Quaternary ammonium compound resistance transporter SugE"/>
    <property type="match status" value="1"/>
</dbReference>
<evidence type="ECO:0000313" key="12">
    <source>
        <dbReference type="Proteomes" id="UP000245974"/>
    </source>
</evidence>
<organism evidence="11 12">
    <name type="scientific">Acinetobacter stercoris</name>
    <dbReference type="NCBI Taxonomy" id="2126983"/>
    <lineage>
        <taxon>Bacteria</taxon>
        <taxon>Pseudomonadati</taxon>
        <taxon>Pseudomonadota</taxon>
        <taxon>Gammaproteobacteria</taxon>
        <taxon>Moraxellales</taxon>
        <taxon>Moraxellaceae</taxon>
        <taxon>Acinetobacter</taxon>
    </lineage>
</organism>